<evidence type="ECO:0000256" key="6">
    <source>
        <dbReference type="ARBA" id="ARBA00022989"/>
    </source>
</evidence>
<keyword evidence="2 9" id="KW-0813">Transport</keyword>
<evidence type="ECO:0000259" key="10">
    <source>
        <dbReference type="Pfam" id="PF02355"/>
    </source>
</evidence>
<dbReference type="RefSeq" id="WP_345293343.1">
    <property type="nucleotide sequence ID" value="NZ_BAABFV010000002.1"/>
</dbReference>
<dbReference type="NCBIfam" id="TIGR00916">
    <property type="entry name" value="2A0604s01"/>
    <property type="match status" value="1"/>
</dbReference>
<evidence type="ECO:0000256" key="1">
    <source>
        <dbReference type="ARBA" id="ARBA00004651"/>
    </source>
</evidence>
<proteinExistence type="inferred from homology"/>
<feature type="transmembrane region" description="Helical" evidence="9">
    <location>
        <begin position="166"/>
        <end position="184"/>
    </location>
</feature>
<accession>A0ABP8IPQ8</accession>
<comment type="caution">
    <text evidence="11">The sequence shown here is derived from an EMBL/GenBank/DDBJ whole genome shotgun (WGS) entry which is preliminary data.</text>
</comment>
<dbReference type="PRINTS" id="PR01755">
    <property type="entry name" value="SECFTRNLCASE"/>
</dbReference>
<dbReference type="InterPro" id="IPR048634">
    <property type="entry name" value="SecD_SecF_C"/>
</dbReference>
<dbReference type="Gene3D" id="1.20.1640.10">
    <property type="entry name" value="Multidrug efflux transporter AcrB transmembrane domain"/>
    <property type="match status" value="1"/>
</dbReference>
<organism evidence="11 12">
    <name type="scientific">Kangiella marina</name>
    <dbReference type="NCBI Taxonomy" id="1079178"/>
    <lineage>
        <taxon>Bacteria</taxon>
        <taxon>Pseudomonadati</taxon>
        <taxon>Pseudomonadota</taxon>
        <taxon>Gammaproteobacteria</taxon>
        <taxon>Kangiellales</taxon>
        <taxon>Kangiellaceae</taxon>
        <taxon>Kangiella</taxon>
    </lineage>
</organism>
<evidence type="ECO:0000256" key="3">
    <source>
        <dbReference type="ARBA" id="ARBA00022475"/>
    </source>
</evidence>
<feature type="transmembrane region" description="Helical" evidence="9">
    <location>
        <begin position="137"/>
        <end position="154"/>
    </location>
</feature>
<gene>
    <name evidence="9 11" type="primary">secF</name>
    <name evidence="11" type="ORF">GCM10023151_22770</name>
</gene>
<evidence type="ECO:0000256" key="5">
    <source>
        <dbReference type="ARBA" id="ARBA00022927"/>
    </source>
</evidence>
<comment type="subunit">
    <text evidence="9">Forms a complex with SecD. Part of the essential Sec protein translocation apparatus which comprises SecA, SecYEG and auxiliary proteins SecDF-YajC and YidC.</text>
</comment>
<comment type="function">
    <text evidence="9">Part of the Sec protein translocase complex. Interacts with the SecYEG preprotein conducting channel. SecDF uses the proton motive force (PMF) to complete protein translocation after the ATP-dependent function of SecA.</text>
</comment>
<keyword evidence="5 9" id="KW-0653">Protein transport</keyword>
<dbReference type="EMBL" id="BAABFV010000002">
    <property type="protein sequence ID" value="GAA4365535.1"/>
    <property type="molecule type" value="Genomic_DNA"/>
</dbReference>
<feature type="transmembrane region" description="Helical" evidence="9">
    <location>
        <begin position="268"/>
        <end position="290"/>
    </location>
</feature>
<sequence length="312" mass="34208">MQILNKETNIDFLKLRKFAMVLSILLIVGSITSFFTKGLNYGLDFTGGTLIEVGYEQDADIPKIHEQLEGIDINGAVVQNFGSAKIVQIRMPQQDHIENAKVGDEVLAALRSGGDAVTKRDQSFVGPVIGEELKEKGGLAMIVALICIMIYVALRFEWKFSVGSVMALAHDVIIIVGFFSITAVEFDLTVLAALLAVIGYSLNDTIVVFDRIRENFLRMRKGSSEDVVNTSLNQTLSRTLMTSITTLLVLLALFFYGGQTIHSFAEALIVGVFIGTYSSIYVASPVALLLGVKKEDLMPPEVEKEGEEFDMP</sequence>
<evidence type="ECO:0000256" key="2">
    <source>
        <dbReference type="ARBA" id="ARBA00022448"/>
    </source>
</evidence>
<evidence type="ECO:0000256" key="4">
    <source>
        <dbReference type="ARBA" id="ARBA00022692"/>
    </source>
</evidence>
<dbReference type="Pfam" id="PF07549">
    <property type="entry name" value="Sec_GG"/>
    <property type="match status" value="1"/>
</dbReference>
<comment type="similarity">
    <text evidence="9">Belongs to the SecD/SecF family. SecF subfamily.</text>
</comment>
<dbReference type="PANTHER" id="PTHR30081:SF8">
    <property type="entry name" value="PROTEIN TRANSLOCASE SUBUNIT SECF"/>
    <property type="match status" value="1"/>
</dbReference>
<evidence type="ECO:0000313" key="12">
    <source>
        <dbReference type="Proteomes" id="UP001501011"/>
    </source>
</evidence>
<protein>
    <recommendedName>
        <fullName evidence="9">Protein-export membrane protein SecF</fullName>
    </recommendedName>
</protein>
<name>A0ABP8IPQ8_9GAMM</name>
<reference evidence="12" key="1">
    <citation type="journal article" date="2019" name="Int. J. Syst. Evol. Microbiol.">
        <title>The Global Catalogue of Microorganisms (GCM) 10K type strain sequencing project: providing services to taxonomists for standard genome sequencing and annotation.</title>
        <authorList>
            <consortium name="The Broad Institute Genomics Platform"/>
            <consortium name="The Broad Institute Genome Sequencing Center for Infectious Disease"/>
            <person name="Wu L."/>
            <person name="Ma J."/>
        </authorList>
    </citation>
    <scope>NUCLEOTIDE SEQUENCE [LARGE SCALE GENOMIC DNA]</scope>
    <source>
        <strain evidence="12">JCM 17728</strain>
    </source>
</reference>
<dbReference type="InterPro" id="IPR022646">
    <property type="entry name" value="SecD/SecF_CS"/>
</dbReference>
<keyword evidence="12" id="KW-1185">Reference proteome</keyword>
<keyword evidence="3 9" id="KW-1003">Cell membrane</keyword>
<feature type="domain" description="Protein export membrane protein SecD/SecF C-terminal" evidence="10">
    <location>
        <begin position="110"/>
        <end position="291"/>
    </location>
</feature>
<feature type="transmembrane region" description="Helical" evidence="9">
    <location>
        <begin position="239"/>
        <end position="256"/>
    </location>
</feature>
<feature type="transmembrane region" description="Helical" evidence="9">
    <location>
        <begin position="18"/>
        <end position="36"/>
    </location>
</feature>
<dbReference type="Proteomes" id="UP001501011">
    <property type="component" value="Unassembled WGS sequence"/>
</dbReference>
<dbReference type="NCBIfam" id="TIGR00966">
    <property type="entry name" value="transloc_SecF"/>
    <property type="match status" value="1"/>
</dbReference>
<keyword evidence="7 9" id="KW-0811">Translocation</keyword>
<keyword evidence="4 9" id="KW-0812">Transmembrane</keyword>
<dbReference type="InterPro" id="IPR022645">
    <property type="entry name" value="SecD/SecF_bac"/>
</dbReference>
<dbReference type="InterPro" id="IPR055344">
    <property type="entry name" value="SecD_SecF_C_bact"/>
</dbReference>
<evidence type="ECO:0000256" key="7">
    <source>
        <dbReference type="ARBA" id="ARBA00023010"/>
    </source>
</evidence>
<evidence type="ECO:0000256" key="8">
    <source>
        <dbReference type="ARBA" id="ARBA00023136"/>
    </source>
</evidence>
<dbReference type="InterPro" id="IPR022813">
    <property type="entry name" value="SecD/SecF_arch_bac"/>
</dbReference>
<feature type="transmembrane region" description="Helical" evidence="9">
    <location>
        <begin position="190"/>
        <end position="209"/>
    </location>
</feature>
<dbReference type="InterPro" id="IPR005665">
    <property type="entry name" value="SecF_bac"/>
</dbReference>
<evidence type="ECO:0000313" key="11">
    <source>
        <dbReference type="EMBL" id="GAA4365535.1"/>
    </source>
</evidence>
<dbReference type="Pfam" id="PF02355">
    <property type="entry name" value="SecD_SecF_C"/>
    <property type="match status" value="1"/>
</dbReference>
<comment type="subcellular location">
    <subcellularLocation>
        <location evidence="1 9">Cell membrane</location>
        <topology evidence="1 9">Multi-pass membrane protein</topology>
    </subcellularLocation>
</comment>
<dbReference type="HAMAP" id="MF_01464_B">
    <property type="entry name" value="SecF_B"/>
    <property type="match status" value="1"/>
</dbReference>
<keyword evidence="8 9" id="KW-0472">Membrane</keyword>
<dbReference type="PANTHER" id="PTHR30081">
    <property type="entry name" value="PROTEIN-EXPORT MEMBRANE PROTEIN SEC"/>
    <property type="match status" value="1"/>
</dbReference>
<evidence type="ECO:0000256" key="9">
    <source>
        <dbReference type="HAMAP-Rule" id="MF_01464"/>
    </source>
</evidence>
<keyword evidence="6 9" id="KW-1133">Transmembrane helix</keyword>
<dbReference type="SUPFAM" id="SSF82866">
    <property type="entry name" value="Multidrug efflux transporter AcrB transmembrane domain"/>
    <property type="match status" value="1"/>
</dbReference>